<sequence length="67" mass="7254">MTRQPLNRSAPIDFAQKRGDAGPVPLSGNPVTAVHKFISAYNCTLKIFFATLSVIYQESGNNSGSIR</sequence>
<dbReference type="Proteomes" id="UP000029577">
    <property type="component" value="Unassembled WGS sequence"/>
</dbReference>
<reference evidence="2" key="1">
    <citation type="submission" date="2014-12" db="EMBL/GenBank/DDBJ databases">
        <title>The draft genome of the Tatumella morbirosei type strain, LMG23360T isolated from pineapple rot.</title>
        <authorList>
            <person name="Smits T.H."/>
            <person name="Palmer M."/>
            <person name="Venter S.N."/>
            <person name="Duffy B."/>
            <person name="Steenkamp E.T."/>
            <person name="Chan W.Y."/>
            <person name="Coutinho T.A."/>
            <person name="Coetzee M.P."/>
            <person name="De Maayer P."/>
        </authorList>
    </citation>
    <scope>NUCLEOTIDE SEQUENCE [LARGE SCALE GENOMIC DNA]</scope>
    <source>
        <strain evidence="2">LMG 23360</strain>
    </source>
</reference>
<accession>A0A095UKI9</accession>
<gene>
    <name evidence="2" type="ORF">HA49_06675</name>
</gene>
<dbReference type="STRING" id="642227.HA49_06675"/>
<organism evidence="2 3">
    <name type="scientific">Tatumella morbirosei</name>
    <dbReference type="NCBI Taxonomy" id="642227"/>
    <lineage>
        <taxon>Bacteria</taxon>
        <taxon>Pseudomonadati</taxon>
        <taxon>Pseudomonadota</taxon>
        <taxon>Gammaproteobacteria</taxon>
        <taxon>Enterobacterales</taxon>
        <taxon>Erwiniaceae</taxon>
        <taxon>Tatumella</taxon>
    </lineage>
</organism>
<keyword evidence="3" id="KW-1185">Reference proteome</keyword>
<evidence type="ECO:0000313" key="3">
    <source>
        <dbReference type="Proteomes" id="UP000029577"/>
    </source>
</evidence>
<comment type="caution">
    <text evidence="2">The sequence shown here is derived from an EMBL/GenBank/DDBJ whole genome shotgun (WGS) entry which is preliminary data.</text>
</comment>
<evidence type="ECO:0000256" key="1">
    <source>
        <dbReference type="SAM" id="MobiDB-lite"/>
    </source>
</evidence>
<protein>
    <submittedName>
        <fullName evidence="2">Uncharacterized protein</fullName>
    </submittedName>
</protein>
<dbReference type="AlphaFoldDB" id="A0A095UKI9"/>
<feature type="region of interest" description="Disordered" evidence="1">
    <location>
        <begin position="1"/>
        <end position="25"/>
    </location>
</feature>
<evidence type="ECO:0000313" key="2">
    <source>
        <dbReference type="EMBL" id="KGD74963.1"/>
    </source>
</evidence>
<name>A0A095UKI9_9GAMM</name>
<dbReference type="EMBL" id="JPKR02000004">
    <property type="protein sequence ID" value="KGD74963.1"/>
    <property type="molecule type" value="Genomic_DNA"/>
</dbReference>
<proteinExistence type="predicted"/>